<feature type="transmembrane region" description="Helical" evidence="8">
    <location>
        <begin position="281"/>
        <end position="298"/>
    </location>
</feature>
<dbReference type="Gene3D" id="1.20.1250.20">
    <property type="entry name" value="MFS general substrate transporter like domains"/>
    <property type="match status" value="1"/>
</dbReference>
<dbReference type="GeneID" id="80909996"/>
<reference evidence="10" key="1">
    <citation type="submission" date="2022-10" db="EMBL/GenBank/DDBJ databases">
        <title>Tapping the CABI collections for fungal endophytes: first genome assemblies for Collariella, Neodidymelliopsis, Ascochyta clinopodiicola, Didymella pomorum, Didymosphaeria variabile, Neocosmospora piperis and Neocucurbitaria cava.</title>
        <authorList>
            <person name="Hill R."/>
        </authorList>
    </citation>
    <scope>NUCLEOTIDE SEQUENCE</scope>
    <source>
        <strain evidence="10">IMI 356815</strain>
    </source>
</reference>
<evidence type="ECO:0000313" key="10">
    <source>
        <dbReference type="EMBL" id="KAJ4351127.1"/>
    </source>
</evidence>
<comment type="caution">
    <text evidence="10">The sequence shown here is derived from an EMBL/GenBank/DDBJ whole genome shotgun (WGS) entry which is preliminary data.</text>
</comment>
<dbReference type="AlphaFoldDB" id="A0A9W8XHN2"/>
<evidence type="ECO:0000313" key="11">
    <source>
        <dbReference type="Proteomes" id="UP001140513"/>
    </source>
</evidence>
<comment type="similarity">
    <text evidence="2 7">Belongs to the major facilitator superfamily. Sugar transporter (TC 2.A.1.1) family.</text>
</comment>
<dbReference type="NCBIfam" id="TIGR00879">
    <property type="entry name" value="SP"/>
    <property type="match status" value="1"/>
</dbReference>
<feature type="transmembrane region" description="Helical" evidence="8">
    <location>
        <begin position="117"/>
        <end position="137"/>
    </location>
</feature>
<evidence type="ECO:0000256" key="6">
    <source>
        <dbReference type="ARBA" id="ARBA00023136"/>
    </source>
</evidence>
<keyword evidence="4 8" id="KW-0812">Transmembrane</keyword>
<feature type="domain" description="Major facilitator superfamily (MFS) profile" evidence="9">
    <location>
        <begin position="1"/>
        <end position="429"/>
    </location>
</feature>
<dbReference type="InterPro" id="IPR005828">
    <property type="entry name" value="MFS_sugar_transport-like"/>
</dbReference>
<feature type="transmembrane region" description="Helical" evidence="8">
    <location>
        <begin position="305"/>
        <end position="329"/>
    </location>
</feature>
<accession>A0A9W8XHN2</accession>
<evidence type="ECO:0000256" key="5">
    <source>
        <dbReference type="ARBA" id="ARBA00022989"/>
    </source>
</evidence>
<dbReference type="InterPro" id="IPR005829">
    <property type="entry name" value="Sugar_transporter_CS"/>
</dbReference>
<organism evidence="10 11">
    <name type="scientific">Didymosphaeria variabile</name>
    <dbReference type="NCBI Taxonomy" id="1932322"/>
    <lineage>
        <taxon>Eukaryota</taxon>
        <taxon>Fungi</taxon>
        <taxon>Dikarya</taxon>
        <taxon>Ascomycota</taxon>
        <taxon>Pezizomycotina</taxon>
        <taxon>Dothideomycetes</taxon>
        <taxon>Pleosporomycetidae</taxon>
        <taxon>Pleosporales</taxon>
        <taxon>Massarineae</taxon>
        <taxon>Didymosphaeriaceae</taxon>
        <taxon>Didymosphaeria</taxon>
    </lineage>
</organism>
<keyword evidence="5 8" id="KW-1133">Transmembrane helix</keyword>
<feature type="transmembrane region" description="Helical" evidence="8">
    <location>
        <begin position="377"/>
        <end position="394"/>
    </location>
</feature>
<dbReference type="FunFam" id="1.20.1250.20:FF:000134">
    <property type="entry name" value="MFS sugar transporter protein"/>
    <property type="match status" value="1"/>
</dbReference>
<dbReference type="SUPFAM" id="SSF103473">
    <property type="entry name" value="MFS general substrate transporter"/>
    <property type="match status" value="1"/>
</dbReference>
<dbReference type="InterPro" id="IPR003663">
    <property type="entry name" value="Sugar/inositol_transpt"/>
</dbReference>
<keyword evidence="11" id="KW-1185">Reference proteome</keyword>
<feature type="transmembrane region" description="Helical" evidence="8">
    <location>
        <begin position="341"/>
        <end position="365"/>
    </location>
</feature>
<name>A0A9W8XHN2_9PLEO</name>
<dbReference type="InterPro" id="IPR020846">
    <property type="entry name" value="MFS_dom"/>
</dbReference>
<keyword evidence="6 8" id="KW-0472">Membrane</keyword>
<evidence type="ECO:0000256" key="2">
    <source>
        <dbReference type="ARBA" id="ARBA00010992"/>
    </source>
</evidence>
<dbReference type="Pfam" id="PF00083">
    <property type="entry name" value="Sugar_tr"/>
    <property type="match status" value="1"/>
</dbReference>
<dbReference type="Proteomes" id="UP001140513">
    <property type="component" value="Unassembled WGS sequence"/>
</dbReference>
<feature type="transmembrane region" description="Helical" evidence="8">
    <location>
        <begin position="239"/>
        <end position="261"/>
    </location>
</feature>
<dbReference type="EMBL" id="JAPEUX010000005">
    <property type="protein sequence ID" value="KAJ4351127.1"/>
    <property type="molecule type" value="Genomic_DNA"/>
</dbReference>
<proteinExistence type="inferred from homology"/>
<dbReference type="GO" id="GO:0016020">
    <property type="term" value="C:membrane"/>
    <property type="evidence" value="ECO:0007669"/>
    <property type="project" value="UniProtKB-SubCell"/>
</dbReference>
<comment type="subcellular location">
    <subcellularLocation>
        <location evidence="1">Membrane</location>
        <topology evidence="1">Multi-pass membrane protein</topology>
    </subcellularLocation>
</comment>
<sequence>MGFDGSMMNGLQGLDSFMSYFGHPNGTWLGLMNGVMFIGGVILAFPAAWLSDTVGRRYTMFVGISLLIAGAAMQAASHNLATFIISRFIVGCGVEFSIIPAPVLITELAYPPHRGKVTGLFQTCFYLGAIASSWITFGTFTLKDSTWSWRIPSLMQAFFPLVQLLGLFFVPESPRWLVSKGKLEQARSFFTKYHAGGDDSHPLVDYEMQLITAHLEAEGEVAGMGWSSLWKTKGDKKRLFIAAFTALIQQWSGNGIITYYLALVLDSVGIKDSFEKTLINGILQIFNFLAAIFGAFCIDKLGRRTLWLTSCICMLASFSVFTALSGVYLEGSNPVSTGRTVVAFIFIYFFFYDIGVTPLSFAYPVEILPFHTRQKGLAITNMFNTFALVFNAFVNPIAIEAIAWKYYLVYVGVLVVITIVVYLFYAETAGRSLEEISEIFDGPIIVASFFQRRDRRESEGGRRFESGEDVDKGTVEYLEKAKK</sequence>
<evidence type="ECO:0000256" key="4">
    <source>
        <dbReference type="ARBA" id="ARBA00022692"/>
    </source>
</evidence>
<dbReference type="PANTHER" id="PTHR48022">
    <property type="entry name" value="PLASTIDIC GLUCOSE TRANSPORTER 4"/>
    <property type="match status" value="1"/>
</dbReference>
<dbReference type="PRINTS" id="PR00171">
    <property type="entry name" value="SUGRTRNSPORT"/>
</dbReference>
<dbReference type="InterPro" id="IPR036259">
    <property type="entry name" value="MFS_trans_sf"/>
</dbReference>
<gene>
    <name evidence="10" type="ORF">N0V89_006466</name>
</gene>
<keyword evidence="3 7" id="KW-0813">Transport</keyword>
<dbReference type="GO" id="GO:0005351">
    <property type="term" value="F:carbohydrate:proton symporter activity"/>
    <property type="evidence" value="ECO:0007669"/>
    <property type="project" value="TreeGrafter"/>
</dbReference>
<dbReference type="RefSeq" id="XP_056069483.1">
    <property type="nucleotide sequence ID" value="XM_056215236.1"/>
</dbReference>
<protein>
    <recommendedName>
        <fullName evidence="9">Major facilitator superfamily (MFS) profile domain-containing protein</fullName>
    </recommendedName>
</protein>
<dbReference type="PROSITE" id="PS50850">
    <property type="entry name" value="MFS"/>
    <property type="match status" value="1"/>
</dbReference>
<dbReference type="OrthoDB" id="6133115at2759"/>
<dbReference type="PANTHER" id="PTHR48022:SF3">
    <property type="entry name" value="HEXOSE TRANSPORTER PROTEIN (AFU_ORTHOLOGUE AFUA_8G04480)-RELATED"/>
    <property type="match status" value="1"/>
</dbReference>
<evidence type="ECO:0000259" key="9">
    <source>
        <dbReference type="PROSITE" id="PS50850"/>
    </source>
</evidence>
<feature type="transmembrane region" description="Helical" evidence="8">
    <location>
        <begin position="406"/>
        <end position="425"/>
    </location>
</feature>
<dbReference type="PROSITE" id="PS00216">
    <property type="entry name" value="SUGAR_TRANSPORT_1"/>
    <property type="match status" value="1"/>
</dbReference>
<evidence type="ECO:0000256" key="1">
    <source>
        <dbReference type="ARBA" id="ARBA00004141"/>
    </source>
</evidence>
<evidence type="ECO:0000256" key="8">
    <source>
        <dbReference type="SAM" id="Phobius"/>
    </source>
</evidence>
<evidence type="ECO:0000256" key="3">
    <source>
        <dbReference type="ARBA" id="ARBA00022448"/>
    </source>
</evidence>
<evidence type="ECO:0000256" key="7">
    <source>
        <dbReference type="RuleBase" id="RU003346"/>
    </source>
</evidence>
<feature type="transmembrane region" description="Helical" evidence="8">
    <location>
        <begin position="83"/>
        <end position="105"/>
    </location>
</feature>
<feature type="transmembrane region" description="Helical" evidence="8">
    <location>
        <begin position="28"/>
        <end position="51"/>
    </location>
</feature>
<dbReference type="InterPro" id="IPR050360">
    <property type="entry name" value="MFS_Sugar_Transporters"/>
</dbReference>